<keyword evidence="8 11" id="KW-0694">RNA-binding</keyword>
<feature type="binding site" evidence="11">
    <location>
        <position position="569"/>
    </location>
    <ligand>
        <name>Zn(2+)</name>
        <dbReference type="ChEBI" id="CHEBI:29105"/>
    </ligand>
</feature>
<dbReference type="InterPro" id="IPR002318">
    <property type="entry name" value="Ala-tRNA-lgiase_IIc"/>
</dbReference>
<evidence type="ECO:0000256" key="8">
    <source>
        <dbReference type="ARBA" id="ARBA00022884"/>
    </source>
</evidence>
<comment type="function">
    <text evidence="11">Catalyzes the attachment of alanine to tRNA(Ala) in a two-step reaction: alanine is first activated by ATP to form Ala-AMP and then transferred to the acceptor end of tRNA(Ala). Also edits incorrectly charged Ser-tRNA(Ala) and Gly-tRNA(Ala) via its editing domain.</text>
</comment>
<comment type="catalytic activity">
    <reaction evidence="11">
        <text>tRNA(Ala) + L-alanine + ATP = L-alanyl-tRNA(Ala) + AMP + diphosphate</text>
        <dbReference type="Rhea" id="RHEA:12540"/>
        <dbReference type="Rhea" id="RHEA-COMP:9657"/>
        <dbReference type="Rhea" id="RHEA-COMP:9923"/>
        <dbReference type="ChEBI" id="CHEBI:30616"/>
        <dbReference type="ChEBI" id="CHEBI:33019"/>
        <dbReference type="ChEBI" id="CHEBI:57972"/>
        <dbReference type="ChEBI" id="CHEBI:78442"/>
        <dbReference type="ChEBI" id="CHEBI:78497"/>
        <dbReference type="ChEBI" id="CHEBI:456215"/>
        <dbReference type="EC" id="6.1.1.7"/>
    </reaction>
</comment>
<dbReference type="GO" id="GO:0008270">
    <property type="term" value="F:zinc ion binding"/>
    <property type="evidence" value="ECO:0007669"/>
    <property type="project" value="UniProtKB-UniRule"/>
</dbReference>
<evidence type="ECO:0000256" key="6">
    <source>
        <dbReference type="ARBA" id="ARBA00022833"/>
    </source>
</evidence>
<feature type="binding site" evidence="11">
    <location>
        <position position="573"/>
    </location>
    <ligand>
        <name>Zn(2+)</name>
        <dbReference type="ChEBI" id="CHEBI:29105"/>
    </ligand>
</feature>
<dbReference type="InterPro" id="IPR050058">
    <property type="entry name" value="Ala-tRNA_ligase"/>
</dbReference>
<proteinExistence type="inferred from homology"/>
<dbReference type="InterPro" id="IPR045864">
    <property type="entry name" value="aa-tRNA-synth_II/BPL/LPL"/>
</dbReference>
<dbReference type="InterPro" id="IPR018164">
    <property type="entry name" value="Ala-tRNA-synth_IIc_N"/>
</dbReference>
<dbReference type="Proteomes" id="UP000000310">
    <property type="component" value="Chromosome"/>
</dbReference>
<dbReference type="CDD" id="cd00673">
    <property type="entry name" value="AlaRS_core"/>
    <property type="match status" value="1"/>
</dbReference>
<dbReference type="GO" id="GO:0000049">
    <property type="term" value="F:tRNA binding"/>
    <property type="evidence" value="ECO:0007669"/>
    <property type="project" value="UniProtKB-KW"/>
</dbReference>
<reference evidence="15" key="2">
    <citation type="submission" date="2011-02" db="EMBL/GenBank/DDBJ databases">
        <title>The complete genome of Pedobacter saltans DSM 12145.</title>
        <authorList>
            <consortium name="US DOE Joint Genome Institute (JGI-PGF)"/>
            <person name="Lucas S."/>
            <person name="Copeland A."/>
            <person name="Lapidus A."/>
            <person name="Bruce D."/>
            <person name="Goodwin L."/>
            <person name="Pitluck S."/>
            <person name="Kyrpides N."/>
            <person name="Mavromatis K."/>
            <person name="Pagani I."/>
            <person name="Ivanova N."/>
            <person name="Ovchinnikova G."/>
            <person name="Lu M."/>
            <person name="Detter J.C."/>
            <person name="Han C."/>
            <person name="Land M."/>
            <person name="Hauser L."/>
            <person name="Markowitz V."/>
            <person name="Cheng J.-F."/>
            <person name="Hugenholtz P."/>
            <person name="Woyke T."/>
            <person name="Wu D."/>
            <person name="Tindall B."/>
            <person name="Pomrenke H.G."/>
            <person name="Brambilla E."/>
            <person name="Klenk H.-P."/>
            <person name="Eisen J.A."/>
        </authorList>
    </citation>
    <scope>NUCLEOTIDE SEQUENCE [LARGE SCALE GENOMIC DNA]</scope>
    <source>
        <strain evidence="15">ATCC 51119 / DSM 12145 / JCM 21818 / LMG 10337 / NBRC 100064 / NCIMB 13643</strain>
    </source>
</reference>
<evidence type="ECO:0000256" key="12">
    <source>
        <dbReference type="SAM" id="Coils"/>
    </source>
</evidence>
<dbReference type="InterPro" id="IPR018162">
    <property type="entry name" value="Ala-tRNA-ligase_IIc_anticod-bd"/>
</dbReference>
<keyword evidence="3 11" id="KW-0436">Ligase</keyword>
<keyword evidence="15" id="KW-1185">Reference proteome</keyword>
<keyword evidence="2 11" id="KW-0820">tRNA-binding</keyword>
<feature type="coiled-coil region" evidence="12">
    <location>
        <begin position="710"/>
        <end position="758"/>
    </location>
</feature>
<keyword evidence="6 11" id="KW-0862">Zinc</keyword>
<dbReference type="GO" id="GO:0006419">
    <property type="term" value="P:alanyl-tRNA aminoacylation"/>
    <property type="evidence" value="ECO:0007669"/>
    <property type="project" value="UniProtKB-UniRule"/>
</dbReference>
<dbReference type="InterPro" id="IPR018165">
    <property type="entry name" value="Ala-tRNA-synth_IIc_core"/>
</dbReference>
<dbReference type="SUPFAM" id="SSF55681">
    <property type="entry name" value="Class II aaRS and biotin synthetases"/>
    <property type="match status" value="1"/>
</dbReference>
<evidence type="ECO:0000256" key="7">
    <source>
        <dbReference type="ARBA" id="ARBA00022840"/>
    </source>
</evidence>
<keyword evidence="11" id="KW-0963">Cytoplasm</keyword>
<dbReference type="HOGENOM" id="CLU_004485_1_1_10"/>
<dbReference type="KEGG" id="psn:Pedsa_1387"/>
<feature type="domain" description="Alanyl-transfer RNA synthetases family profile" evidence="13">
    <location>
        <begin position="3"/>
        <end position="716"/>
    </location>
</feature>
<comment type="similarity">
    <text evidence="1 11">Belongs to the class-II aminoacyl-tRNA synthetase family.</text>
</comment>
<dbReference type="PROSITE" id="PS50860">
    <property type="entry name" value="AA_TRNA_LIGASE_II_ALA"/>
    <property type="match status" value="1"/>
</dbReference>
<protein>
    <recommendedName>
        <fullName evidence="11">Alanine--tRNA ligase</fullName>
        <ecNumber evidence="11">6.1.1.7</ecNumber>
    </recommendedName>
    <alternativeName>
        <fullName evidence="11">Alanyl-tRNA synthetase</fullName>
        <shortName evidence="11">AlaRS</shortName>
    </alternativeName>
</protein>
<dbReference type="Gene3D" id="3.10.310.40">
    <property type="match status" value="1"/>
</dbReference>
<evidence type="ECO:0000313" key="14">
    <source>
        <dbReference type="EMBL" id="ADY51953.1"/>
    </source>
</evidence>
<dbReference type="STRING" id="762903.Pedsa_1387"/>
<keyword evidence="9 11" id="KW-0648">Protein biosynthesis</keyword>
<feature type="binding site" evidence="11">
    <location>
        <position position="677"/>
    </location>
    <ligand>
        <name>Zn(2+)</name>
        <dbReference type="ChEBI" id="CHEBI:29105"/>
    </ligand>
</feature>
<dbReference type="Gene3D" id="2.40.30.130">
    <property type="match status" value="1"/>
</dbReference>
<dbReference type="GO" id="GO:0002161">
    <property type="term" value="F:aminoacyl-tRNA deacylase activity"/>
    <property type="evidence" value="ECO:0007669"/>
    <property type="project" value="TreeGrafter"/>
</dbReference>
<evidence type="ECO:0000256" key="9">
    <source>
        <dbReference type="ARBA" id="ARBA00022917"/>
    </source>
</evidence>
<evidence type="ECO:0000313" key="15">
    <source>
        <dbReference type="Proteomes" id="UP000000310"/>
    </source>
</evidence>
<evidence type="ECO:0000256" key="1">
    <source>
        <dbReference type="ARBA" id="ARBA00008226"/>
    </source>
</evidence>
<dbReference type="PANTHER" id="PTHR11777:SF9">
    <property type="entry name" value="ALANINE--TRNA LIGASE, CYTOPLASMIC"/>
    <property type="match status" value="1"/>
</dbReference>
<sequence length="880" mass="98668">MSMTAKEIRQAFLDFFASKGHQIVPSAPIVVKNDPTLMFTNAGMNQFKDLFLGEAPIKYPRVADTQRCLRVSGKHNDLEEVGIDTYHHTMFEMLGNWSFGDYFKKEAIAWSWELLTDVLKLDKDRLYVTVFEGDEKEGLPMDQDAYDFWKAFVPESRILKGNKKDNFWEMGDTGPCGPCSEIHFDNRSDEERAKVDGATLVNADDPQVIEIWNNVFMEFNRLKDGSLKKLPAQHVDTGMGFERLVRVIQGKTSNYDSDVFTPIIDFISKSAGIPYNAAATPDDKDWGQAVAMRVMADHIRAIAFAIADGQLPSNNKAGYVIRRILRRAVRYAYQYLGFKEPFLNKLVPLLAAQFKGVFDELISQQDFVQKVILEEENSFLRTLENGINRFEKYIQDNQDRQIDGAFAFELYDTYGFPIDLTELMAREKGLTVDMAGFDTELQKQKERSRAATAIDAGDWITVNEDDEVEFVGYDEVVATSRILKYRKVKAKGKEQYQLVLDVTPFYAESGGQVGDSGVLENENESIIINDTKKENGLIIHFADVLPHNLNATFIAKVNVHTRRLTENNHSATHLLHAALKAVLGDHVNQKGSLVNADVLRFDFSHFSKVTEQEIAKIEAIVNQKVRENIPLKEERNVPYQKALESGVTALFGEKYGDYVRVITFDDSYSKELCGGTHVKATGQIGYFKIVSESAVAAGVRRIEAITADKAEEYINNQAQLLAVLKELLKNPKDLTKSVESLLEENNKLKKEIEKSVLEKASVLKDVLKSKVTVVNDVNLIAEEIDLSNAEAIKNLAYQLKDIVDNLFLVLGANIDGKPNLTVMISDNLVKEKGLDAGKIIRELAKEINGGGGGQPFYATAGGKNPEGLKSALEKAIIYLK</sequence>
<dbReference type="GO" id="GO:0005524">
    <property type="term" value="F:ATP binding"/>
    <property type="evidence" value="ECO:0007669"/>
    <property type="project" value="UniProtKB-UniRule"/>
</dbReference>
<keyword evidence="12" id="KW-0175">Coiled coil</keyword>
<dbReference type="AlphaFoldDB" id="F0SER3"/>
<dbReference type="SMART" id="SM00863">
    <property type="entry name" value="tRNA_SAD"/>
    <property type="match status" value="1"/>
</dbReference>
<dbReference type="PANTHER" id="PTHR11777">
    <property type="entry name" value="ALANYL-TRNA SYNTHETASE"/>
    <property type="match status" value="1"/>
</dbReference>
<dbReference type="InterPro" id="IPR023033">
    <property type="entry name" value="Ala_tRNA_ligase_euk/bac"/>
</dbReference>
<dbReference type="InterPro" id="IPR009000">
    <property type="entry name" value="Transl_B-barrel_sf"/>
</dbReference>
<evidence type="ECO:0000256" key="3">
    <source>
        <dbReference type="ARBA" id="ARBA00022598"/>
    </source>
</evidence>
<organism evidence="14 15">
    <name type="scientific">Pseudopedobacter saltans (strain ATCC 51119 / DSM 12145 / JCM 21818 / CCUG 39354 / LMG 10337 / NBRC 100064 / NCIMB 13643)</name>
    <name type="common">Pedobacter saltans</name>
    <dbReference type="NCBI Taxonomy" id="762903"/>
    <lineage>
        <taxon>Bacteria</taxon>
        <taxon>Pseudomonadati</taxon>
        <taxon>Bacteroidota</taxon>
        <taxon>Sphingobacteriia</taxon>
        <taxon>Sphingobacteriales</taxon>
        <taxon>Sphingobacteriaceae</taxon>
        <taxon>Pseudopedobacter</taxon>
    </lineage>
</organism>
<dbReference type="InterPro" id="IPR018163">
    <property type="entry name" value="Thr/Ala-tRNA-synth_IIc_edit"/>
</dbReference>
<gene>
    <name evidence="11" type="primary">alaS</name>
    <name evidence="14" type="ordered locus">Pedsa_1387</name>
</gene>
<dbReference type="SUPFAM" id="SSF50447">
    <property type="entry name" value="Translation proteins"/>
    <property type="match status" value="1"/>
</dbReference>
<evidence type="ECO:0000259" key="13">
    <source>
        <dbReference type="PROSITE" id="PS50860"/>
    </source>
</evidence>
<keyword evidence="10 11" id="KW-0030">Aminoacyl-tRNA synthetase</keyword>
<accession>F0SER3</accession>
<keyword evidence="5 11" id="KW-0547">Nucleotide-binding</keyword>
<comment type="domain">
    <text evidence="11">Consists of three domains; the N-terminal catalytic domain, the editing domain and the C-terminal C-Ala domain. The editing domain removes incorrectly charged amino acids, while the C-Ala domain, along with tRNA(Ala), serves as a bridge to cooperatively bring together the editing and aminoacylation centers thus stimulating deacylation of misacylated tRNAs.</text>
</comment>
<dbReference type="InterPro" id="IPR003156">
    <property type="entry name" value="DHHA1_dom"/>
</dbReference>
<dbReference type="Gene3D" id="3.30.980.10">
    <property type="entry name" value="Threonyl-trna Synthetase, Chain A, domain 2"/>
    <property type="match status" value="1"/>
</dbReference>
<name>F0SER3_PSESL</name>
<comment type="cofactor">
    <cofactor evidence="11">
        <name>Zn(2+)</name>
        <dbReference type="ChEBI" id="CHEBI:29105"/>
    </cofactor>
    <text evidence="11">Binds 1 zinc ion per subunit.</text>
</comment>
<dbReference type="FunFam" id="3.10.310.40:FF:000001">
    <property type="entry name" value="Alanine--tRNA ligase"/>
    <property type="match status" value="1"/>
</dbReference>
<feature type="binding site" evidence="11">
    <location>
        <position position="673"/>
    </location>
    <ligand>
        <name>Zn(2+)</name>
        <dbReference type="ChEBI" id="CHEBI:29105"/>
    </ligand>
</feature>
<evidence type="ECO:0000256" key="2">
    <source>
        <dbReference type="ARBA" id="ARBA00022555"/>
    </source>
</evidence>
<dbReference type="Pfam" id="PF07973">
    <property type="entry name" value="tRNA_SAD"/>
    <property type="match status" value="1"/>
</dbReference>
<dbReference type="Pfam" id="PF02272">
    <property type="entry name" value="DHHA1"/>
    <property type="match status" value="1"/>
</dbReference>
<evidence type="ECO:0000256" key="4">
    <source>
        <dbReference type="ARBA" id="ARBA00022723"/>
    </source>
</evidence>
<comment type="subcellular location">
    <subcellularLocation>
        <location evidence="11">Cytoplasm</location>
    </subcellularLocation>
</comment>
<evidence type="ECO:0000256" key="5">
    <source>
        <dbReference type="ARBA" id="ARBA00022741"/>
    </source>
</evidence>
<dbReference type="EC" id="6.1.1.7" evidence="11"/>
<dbReference type="eggNOG" id="COG0013">
    <property type="taxonomic scope" value="Bacteria"/>
</dbReference>
<dbReference type="SUPFAM" id="SSF101353">
    <property type="entry name" value="Putative anticodon-binding domain of alanyl-tRNA synthetase (AlaRS)"/>
    <property type="match status" value="1"/>
</dbReference>
<dbReference type="PRINTS" id="PR00980">
    <property type="entry name" value="TRNASYNTHALA"/>
</dbReference>
<dbReference type="Gene3D" id="3.30.930.10">
    <property type="entry name" value="Bira Bifunctional Protein, Domain 2"/>
    <property type="match status" value="1"/>
</dbReference>
<dbReference type="Gene3D" id="3.30.54.20">
    <property type="match status" value="1"/>
</dbReference>
<dbReference type="InterPro" id="IPR012947">
    <property type="entry name" value="tRNA_SAD"/>
</dbReference>
<dbReference type="EMBL" id="CP002545">
    <property type="protein sequence ID" value="ADY51953.1"/>
    <property type="molecule type" value="Genomic_DNA"/>
</dbReference>
<dbReference type="NCBIfam" id="TIGR00344">
    <property type="entry name" value="alaS"/>
    <property type="match status" value="1"/>
</dbReference>
<keyword evidence="7 11" id="KW-0067">ATP-binding</keyword>
<reference evidence="14 15" key="1">
    <citation type="journal article" date="2011" name="Stand. Genomic Sci.">
        <title>Complete genome sequence of the gliding, heparinolytic Pedobacter saltans type strain (113).</title>
        <authorList>
            <person name="Liolios K."/>
            <person name="Sikorski J."/>
            <person name="Lu M."/>
            <person name="Nolan M."/>
            <person name="Lapidus A."/>
            <person name="Lucas S."/>
            <person name="Hammon N."/>
            <person name="Deshpande S."/>
            <person name="Cheng J.F."/>
            <person name="Tapia R."/>
            <person name="Han C."/>
            <person name="Goodwin L."/>
            <person name="Pitluck S."/>
            <person name="Huntemann M."/>
            <person name="Ivanova N."/>
            <person name="Pagani I."/>
            <person name="Mavromatis K."/>
            <person name="Ovchinikova G."/>
            <person name="Pati A."/>
            <person name="Chen A."/>
            <person name="Palaniappan K."/>
            <person name="Land M."/>
            <person name="Hauser L."/>
            <person name="Brambilla E.M."/>
            <person name="Kotsyurbenko O."/>
            <person name="Rohde M."/>
            <person name="Tindall B.J."/>
            <person name="Abt B."/>
            <person name="Goker M."/>
            <person name="Detter J.C."/>
            <person name="Woyke T."/>
            <person name="Bristow J."/>
            <person name="Eisen J.A."/>
            <person name="Markowitz V."/>
            <person name="Hugenholtz P."/>
            <person name="Klenk H.P."/>
            <person name="Kyrpides N.C."/>
        </authorList>
    </citation>
    <scope>NUCLEOTIDE SEQUENCE [LARGE SCALE GENOMIC DNA]</scope>
    <source>
        <strain evidence="15">ATCC 51119 / DSM 12145 / JCM 21818 / LMG 10337 / NBRC 100064 / NCIMB 13643</strain>
    </source>
</reference>
<evidence type="ECO:0000256" key="10">
    <source>
        <dbReference type="ARBA" id="ARBA00023146"/>
    </source>
</evidence>
<dbReference type="FunFam" id="3.30.930.10:FF:000011">
    <property type="entry name" value="Alanine--tRNA ligase, cytoplasmic"/>
    <property type="match status" value="1"/>
</dbReference>
<dbReference type="Pfam" id="PF01411">
    <property type="entry name" value="tRNA-synt_2c"/>
    <property type="match status" value="1"/>
</dbReference>
<dbReference type="HAMAP" id="MF_00036_B">
    <property type="entry name" value="Ala_tRNA_synth_B"/>
    <property type="match status" value="1"/>
</dbReference>
<evidence type="ECO:0000256" key="11">
    <source>
        <dbReference type="HAMAP-Rule" id="MF_00036"/>
    </source>
</evidence>
<dbReference type="GO" id="GO:0004813">
    <property type="term" value="F:alanine-tRNA ligase activity"/>
    <property type="evidence" value="ECO:0007669"/>
    <property type="project" value="UniProtKB-UniRule"/>
</dbReference>
<dbReference type="SUPFAM" id="SSF55186">
    <property type="entry name" value="ThrRS/AlaRS common domain"/>
    <property type="match status" value="1"/>
</dbReference>
<dbReference type="GO" id="GO:0005737">
    <property type="term" value="C:cytoplasm"/>
    <property type="evidence" value="ECO:0007669"/>
    <property type="project" value="UniProtKB-SubCell"/>
</dbReference>
<keyword evidence="4 11" id="KW-0479">Metal-binding</keyword>
<dbReference type="FunFam" id="3.30.980.10:FF:000004">
    <property type="entry name" value="Alanine--tRNA ligase, cytoplasmic"/>
    <property type="match status" value="1"/>
</dbReference>